<dbReference type="InterPro" id="IPR002048">
    <property type="entry name" value="EF_hand_dom"/>
</dbReference>
<dbReference type="PROSITE" id="PS50222">
    <property type="entry name" value="EF_HAND_2"/>
    <property type="match status" value="2"/>
</dbReference>
<comment type="catalytic activity">
    <reaction evidence="6">
        <text>O-phospho-L-threonyl-[protein] + H2O = L-threonyl-[protein] + phosphate</text>
        <dbReference type="Rhea" id="RHEA:47004"/>
        <dbReference type="Rhea" id="RHEA-COMP:11060"/>
        <dbReference type="Rhea" id="RHEA-COMP:11605"/>
        <dbReference type="ChEBI" id="CHEBI:15377"/>
        <dbReference type="ChEBI" id="CHEBI:30013"/>
        <dbReference type="ChEBI" id="CHEBI:43474"/>
        <dbReference type="ChEBI" id="CHEBI:61977"/>
        <dbReference type="EC" id="3.1.3.16"/>
    </reaction>
</comment>
<dbReference type="SMART" id="SM00054">
    <property type="entry name" value="EFh"/>
    <property type="match status" value="2"/>
</dbReference>
<accession>A0A7S1U244</accession>
<comment type="similarity">
    <text evidence="2 6">Belongs to the PPP phosphatase family.</text>
</comment>
<evidence type="ECO:0000256" key="3">
    <source>
        <dbReference type="ARBA" id="ARBA00022723"/>
    </source>
</evidence>
<evidence type="ECO:0000256" key="6">
    <source>
        <dbReference type="RuleBase" id="RU004273"/>
    </source>
</evidence>
<feature type="domain" description="EF-hand" evidence="8">
    <location>
        <begin position="621"/>
        <end position="656"/>
    </location>
</feature>
<dbReference type="PANTHER" id="PTHR45668">
    <property type="entry name" value="SERINE/THREONINE-PROTEIN PHOSPHATASE 5-RELATED"/>
    <property type="match status" value="1"/>
</dbReference>
<dbReference type="InterPro" id="IPR004843">
    <property type="entry name" value="Calcineurin-like_PHP"/>
</dbReference>
<dbReference type="Gene3D" id="3.60.21.10">
    <property type="match status" value="1"/>
</dbReference>
<evidence type="ECO:0000256" key="1">
    <source>
        <dbReference type="ARBA" id="ARBA00001936"/>
    </source>
</evidence>
<dbReference type="Pfam" id="PF00149">
    <property type="entry name" value="Metallophos"/>
    <property type="match status" value="1"/>
</dbReference>
<keyword evidence="4" id="KW-0106">Calcium</keyword>
<dbReference type="EC" id="3.1.3.16" evidence="6"/>
<evidence type="ECO:0000256" key="2">
    <source>
        <dbReference type="ARBA" id="ARBA00008294"/>
    </source>
</evidence>
<dbReference type="InterPro" id="IPR018247">
    <property type="entry name" value="EF_Hand_1_Ca_BS"/>
</dbReference>
<dbReference type="SUPFAM" id="SSF56300">
    <property type="entry name" value="Metallo-dependent phosphatases"/>
    <property type="match status" value="1"/>
</dbReference>
<reference evidence="9" key="1">
    <citation type="submission" date="2021-01" db="EMBL/GenBank/DDBJ databases">
        <authorList>
            <person name="Corre E."/>
            <person name="Pelletier E."/>
            <person name="Niang G."/>
            <person name="Scheremetjew M."/>
            <person name="Finn R."/>
            <person name="Kale V."/>
            <person name="Holt S."/>
            <person name="Cochrane G."/>
            <person name="Meng A."/>
            <person name="Brown T."/>
            <person name="Cohen L."/>
        </authorList>
    </citation>
    <scope>NUCLEOTIDE SEQUENCE</scope>
    <source>
        <strain evidence="9">CCMP2877</strain>
    </source>
</reference>
<evidence type="ECO:0000256" key="5">
    <source>
        <dbReference type="ARBA" id="ARBA00023211"/>
    </source>
</evidence>
<dbReference type="EMBL" id="HBGJ01019579">
    <property type="protein sequence ID" value="CAD9254287.1"/>
    <property type="molecule type" value="Transcribed_RNA"/>
</dbReference>
<feature type="domain" description="EF-hand" evidence="8">
    <location>
        <begin position="661"/>
        <end position="696"/>
    </location>
</feature>
<dbReference type="Pfam" id="PF13499">
    <property type="entry name" value="EF-hand_7"/>
    <property type="match status" value="1"/>
</dbReference>
<gene>
    <name evidence="9" type="ORF">PPAR1163_LOCUS12654</name>
</gene>
<dbReference type="SMART" id="SM00156">
    <property type="entry name" value="PP2Ac"/>
    <property type="match status" value="1"/>
</dbReference>
<dbReference type="GO" id="GO:0005509">
    <property type="term" value="F:calcium ion binding"/>
    <property type="evidence" value="ECO:0007669"/>
    <property type="project" value="InterPro"/>
</dbReference>
<dbReference type="InterPro" id="IPR029052">
    <property type="entry name" value="Metallo-depent_PP-like"/>
</dbReference>
<comment type="cofactor">
    <cofactor evidence="1">
        <name>Mn(2+)</name>
        <dbReference type="ChEBI" id="CHEBI:29035"/>
    </cofactor>
</comment>
<proteinExistence type="inferred from homology"/>
<dbReference type="PROSITE" id="PS00018">
    <property type="entry name" value="EF_HAND_1"/>
    <property type="match status" value="2"/>
</dbReference>
<keyword evidence="5" id="KW-0464">Manganese</keyword>
<dbReference type="PROSITE" id="PS00125">
    <property type="entry name" value="SER_THR_PHOSPHATASE"/>
    <property type="match status" value="1"/>
</dbReference>
<dbReference type="PRINTS" id="PR00114">
    <property type="entry name" value="STPHPHTASE"/>
</dbReference>
<dbReference type="InterPro" id="IPR011992">
    <property type="entry name" value="EF-hand-dom_pair"/>
</dbReference>
<dbReference type="PANTHER" id="PTHR45668:SF5">
    <property type="entry name" value="SERINE_THREONINE-PROTEIN PHOSPHATASE 5"/>
    <property type="match status" value="1"/>
</dbReference>
<dbReference type="SUPFAM" id="SSF47473">
    <property type="entry name" value="EF-hand"/>
    <property type="match status" value="1"/>
</dbReference>
<evidence type="ECO:0000313" key="9">
    <source>
        <dbReference type="EMBL" id="CAD9254287.1"/>
    </source>
</evidence>
<name>A0A7S1U244_9STRA</name>
<dbReference type="AlphaFoldDB" id="A0A7S1U244"/>
<feature type="compositionally biased region" description="Basic and acidic residues" evidence="7">
    <location>
        <begin position="78"/>
        <end position="87"/>
    </location>
</feature>
<protein>
    <recommendedName>
        <fullName evidence="6">Serine/threonine-protein phosphatase</fullName>
        <ecNumber evidence="6">3.1.3.16</ecNumber>
    </recommendedName>
</protein>
<sequence length="696" mass="78657">MGCVESRDHLKGFTETFAQQELTLTPDELEWHVFARLEAEDEKERQELSAFLQKIMLYTPADDSSLMLRSDSLPGSPRDGDVEQEKPSRLSVMGLNIGSINFMKSTKEVADSPSNANPDGFERVNTENMNSFSFDAGEPVSEQTVNDLRHLYKRGGKLDGRSFRRLTRECFANLRELPNVQHILLEDTPAEKVTVVGDLHGQVRDLLYVLNAAGLPSETHKMIFNGDFVDRGEHSCEVLALLMALQIAYPEHVFLNRGNHEDEALCRVYGFEEEMKQKYDAKTFQMCCVMFKHLPLATTIDHHVLVLHGGLFHRDDVTMHDIDEIPREEYGPIPLRAEGQKNPGWYRAADLSPGEQQYYMYNQVCREILWSDPMKEPGQRKSKRGSGMLIGPDVCYKWLMKNGFDMLVRSHEAVQAGFDLPYKDSSTAHGHLCCATVFSASDYCGIGNKGAFLSFHVKEPGVSVHTEERQRGLELEPVGADTVKEASMYYTVVEYYTGQDKPDMNAWNGKTLGTRILRKKAALSRAFAEIKGADGTVTLEQFSATMTTVMDLELHWVQVVPTIAPETVFTTTKVERGKNDTIEEKRINVDEFLNGFSAAIQDKVKEKKGDDDPHLLEAMYTDAPRLRAIFKFFDKNGDGQISREEFEEGCKIVQERVPEGQTLGSAKHILDIIDFDDSGMIDMNEFFEAFRLSETA</sequence>
<feature type="region of interest" description="Disordered" evidence="7">
    <location>
        <begin position="67"/>
        <end position="87"/>
    </location>
</feature>
<evidence type="ECO:0000256" key="7">
    <source>
        <dbReference type="SAM" id="MobiDB-lite"/>
    </source>
</evidence>
<dbReference type="InterPro" id="IPR006186">
    <property type="entry name" value="Ser/Thr-sp_prot-phosphatase"/>
</dbReference>
<dbReference type="InterPro" id="IPR051134">
    <property type="entry name" value="PPP_phosphatase"/>
</dbReference>
<dbReference type="GO" id="GO:0004722">
    <property type="term" value="F:protein serine/threonine phosphatase activity"/>
    <property type="evidence" value="ECO:0007669"/>
    <property type="project" value="UniProtKB-EC"/>
</dbReference>
<keyword evidence="3" id="KW-0479">Metal-binding</keyword>
<keyword evidence="6" id="KW-0378">Hydrolase</keyword>
<evidence type="ECO:0000256" key="4">
    <source>
        <dbReference type="ARBA" id="ARBA00022837"/>
    </source>
</evidence>
<dbReference type="CDD" id="cd00051">
    <property type="entry name" value="EFh"/>
    <property type="match status" value="1"/>
</dbReference>
<organism evidence="9">
    <name type="scientific">Phaeomonas parva</name>
    <dbReference type="NCBI Taxonomy" id="124430"/>
    <lineage>
        <taxon>Eukaryota</taxon>
        <taxon>Sar</taxon>
        <taxon>Stramenopiles</taxon>
        <taxon>Ochrophyta</taxon>
        <taxon>Pinguiophyceae</taxon>
        <taxon>Pinguiochrysidales</taxon>
        <taxon>Pinguiochrysidaceae</taxon>
        <taxon>Phaeomonas</taxon>
    </lineage>
</organism>
<dbReference type="Gene3D" id="1.10.238.10">
    <property type="entry name" value="EF-hand"/>
    <property type="match status" value="1"/>
</dbReference>
<evidence type="ECO:0000259" key="8">
    <source>
        <dbReference type="PROSITE" id="PS50222"/>
    </source>
</evidence>